<accession>A0A7X6I7X1</accession>
<dbReference type="InterPro" id="IPR002994">
    <property type="entry name" value="Surf1/Shy1"/>
</dbReference>
<sequence length="224" mass="24251">MGATLALGAWQLDRGRQREALHAAIAQRALLPPLGSAALPGGDPAADLMHRPVVVRGTWAAQHTVFLDNRQMNGRQGFYVVTPLLLEGGRRAVLVERGWAPRNFERREQLPPVASPPGLVEIRGRIAPLPAKLYEFSGAVSGPIRQNLDLGRFAAETGLPLLAVAVRQTGDGAADGLLRQWPEPASGAGKNYGYAFQWWALAAVTAILYVWFQFIAPRRKAPPA</sequence>
<evidence type="ECO:0000256" key="4">
    <source>
        <dbReference type="ARBA" id="ARBA00022989"/>
    </source>
</evidence>
<evidence type="ECO:0000256" key="5">
    <source>
        <dbReference type="ARBA" id="ARBA00023136"/>
    </source>
</evidence>
<dbReference type="InterPro" id="IPR045214">
    <property type="entry name" value="Surf1/Surf4"/>
</dbReference>
<dbReference type="EMBL" id="VTOX01000007">
    <property type="protein sequence ID" value="NKE67674.1"/>
    <property type="molecule type" value="Genomic_DNA"/>
</dbReference>
<reference evidence="7 8" key="1">
    <citation type="journal article" date="2020" name="Nature">
        <title>Bacterial chemolithoautotrophy via manganese oxidation.</title>
        <authorList>
            <person name="Yu H."/>
            <person name="Leadbetter J.R."/>
        </authorList>
    </citation>
    <scope>NUCLEOTIDE SEQUENCE [LARGE SCALE GENOMIC DNA]</scope>
    <source>
        <strain evidence="7 8">RBP-1</strain>
    </source>
</reference>
<name>A0A7X6I7X1_9BURK</name>
<protein>
    <recommendedName>
        <fullName evidence="6">SURF1-like protein</fullName>
    </recommendedName>
</protein>
<keyword evidence="6" id="KW-1003">Cell membrane</keyword>
<dbReference type="Pfam" id="PF02104">
    <property type="entry name" value="SURF1"/>
    <property type="match status" value="1"/>
</dbReference>
<dbReference type="Proteomes" id="UP000521868">
    <property type="component" value="Unassembled WGS sequence"/>
</dbReference>
<evidence type="ECO:0000256" key="2">
    <source>
        <dbReference type="ARBA" id="ARBA00007165"/>
    </source>
</evidence>
<keyword evidence="5 6" id="KW-0472">Membrane</keyword>
<evidence type="ECO:0000256" key="1">
    <source>
        <dbReference type="ARBA" id="ARBA00004370"/>
    </source>
</evidence>
<keyword evidence="4 6" id="KW-1133">Transmembrane helix</keyword>
<evidence type="ECO:0000313" key="7">
    <source>
        <dbReference type="EMBL" id="NKE67674.1"/>
    </source>
</evidence>
<dbReference type="CDD" id="cd06662">
    <property type="entry name" value="SURF1"/>
    <property type="match status" value="1"/>
</dbReference>
<feature type="transmembrane region" description="Helical" evidence="6">
    <location>
        <begin position="196"/>
        <end position="216"/>
    </location>
</feature>
<dbReference type="PANTHER" id="PTHR23427">
    <property type="entry name" value="SURFEIT LOCUS PROTEIN"/>
    <property type="match status" value="1"/>
</dbReference>
<comment type="subcellular location">
    <subcellularLocation>
        <location evidence="6">Cell membrane</location>
        <topology evidence="6">Multi-pass membrane protein</topology>
    </subcellularLocation>
    <subcellularLocation>
        <location evidence="1">Membrane</location>
    </subcellularLocation>
</comment>
<comment type="caution">
    <text evidence="7">The sequence shown here is derived from an EMBL/GenBank/DDBJ whole genome shotgun (WGS) entry which is preliminary data.</text>
</comment>
<organism evidence="7 8">
    <name type="scientific">Ramlibacter lithotrophicus</name>
    <dbReference type="NCBI Taxonomy" id="2606681"/>
    <lineage>
        <taxon>Bacteria</taxon>
        <taxon>Pseudomonadati</taxon>
        <taxon>Pseudomonadota</taxon>
        <taxon>Betaproteobacteria</taxon>
        <taxon>Burkholderiales</taxon>
        <taxon>Comamonadaceae</taxon>
        <taxon>Ramlibacter</taxon>
    </lineage>
</organism>
<gene>
    <name evidence="7" type="ORF">RAMLITH_17775</name>
</gene>
<evidence type="ECO:0000256" key="6">
    <source>
        <dbReference type="RuleBase" id="RU363076"/>
    </source>
</evidence>
<keyword evidence="3 6" id="KW-0812">Transmembrane</keyword>
<dbReference type="PROSITE" id="PS50895">
    <property type="entry name" value="SURF1"/>
    <property type="match status" value="1"/>
</dbReference>
<comment type="similarity">
    <text evidence="2 6">Belongs to the SURF1 family.</text>
</comment>
<dbReference type="PANTHER" id="PTHR23427:SF2">
    <property type="entry name" value="SURFEIT LOCUS PROTEIN 1"/>
    <property type="match status" value="1"/>
</dbReference>
<keyword evidence="8" id="KW-1185">Reference proteome</keyword>
<dbReference type="AlphaFoldDB" id="A0A7X6I7X1"/>
<comment type="caution">
    <text evidence="6">Lacks conserved residue(s) required for the propagation of feature annotation.</text>
</comment>
<evidence type="ECO:0000313" key="8">
    <source>
        <dbReference type="Proteomes" id="UP000521868"/>
    </source>
</evidence>
<evidence type="ECO:0000256" key="3">
    <source>
        <dbReference type="ARBA" id="ARBA00022692"/>
    </source>
</evidence>
<proteinExistence type="inferred from homology"/>
<dbReference type="GO" id="GO:0005886">
    <property type="term" value="C:plasma membrane"/>
    <property type="evidence" value="ECO:0007669"/>
    <property type="project" value="UniProtKB-SubCell"/>
</dbReference>